<gene>
    <name evidence="1" type="ORF">CEV31_1777</name>
</gene>
<sequence>MQYSISQNETVSKAMSSSLSSLESAAKYLSQADKDQFFKIKREMEASNASRASIEERLHAFIWQVIEADDDDEDESENEE</sequence>
<name>A0A256FXC7_9HYPH</name>
<protein>
    <submittedName>
        <fullName evidence="1">Uncharacterized protein</fullName>
    </submittedName>
</protein>
<accession>A0A256FXC7</accession>
<reference evidence="1 2" key="1">
    <citation type="submission" date="2017-07" db="EMBL/GenBank/DDBJ databases">
        <title>Phylogenetic study on the rhizospheric bacterium Ochrobactrum sp. A44.</title>
        <authorList>
            <person name="Krzyzanowska D.M."/>
            <person name="Ossowicki A."/>
            <person name="Rajewska M."/>
            <person name="Maciag T."/>
            <person name="Kaczynski Z."/>
            <person name="Czerwicka M."/>
            <person name="Jafra S."/>
        </authorList>
    </citation>
    <scope>NUCLEOTIDE SEQUENCE [LARGE SCALE GENOMIC DNA]</scope>
    <source>
        <strain evidence="1 2">DSM 7216</strain>
    </source>
</reference>
<evidence type="ECO:0000313" key="2">
    <source>
        <dbReference type="Proteomes" id="UP000215590"/>
    </source>
</evidence>
<dbReference type="Proteomes" id="UP000215590">
    <property type="component" value="Unassembled WGS sequence"/>
</dbReference>
<dbReference type="AlphaFoldDB" id="A0A256FXC7"/>
<proteinExistence type="predicted"/>
<evidence type="ECO:0000313" key="1">
    <source>
        <dbReference type="EMBL" id="OYR19495.1"/>
    </source>
</evidence>
<dbReference type="EMBL" id="NNRJ01000016">
    <property type="protein sequence ID" value="OYR19495.1"/>
    <property type="molecule type" value="Genomic_DNA"/>
</dbReference>
<organism evidence="1 2">
    <name type="scientific">Brucella thiophenivorans</name>
    <dbReference type="NCBI Taxonomy" id="571255"/>
    <lineage>
        <taxon>Bacteria</taxon>
        <taxon>Pseudomonadati</taxon>
        <taxon>Pseudomonadota</taxon>
        <taxon>Alphaproteobacteria</taxon>
        <taxon>Hyphomicrobiales</taxon>
        <taxon>Brucellaceae</taxon>
        <taxon>Brucella/Ochrobactrum group</taxon>
        <taxon>Brucella</taxon>
    </lineage>
</organism>
<comment type="caution">
    <text evidence="1">The sequence shown here is derived from an EMBL/GenBank/DDBJ whole genome shotgun (WGS) entry which is preliminary data.</text>
</comment>
<keyword evidence="2" id="KW-1185">Reference proteome</keyword>